<dbReference type="Pfam" id="PF00465">
    <property type="entry name" value="Fe-ADH"/>
    <property type="match status" value="1"/>
</dbReference>
<dbReference type="Gene3D" id="1.20.1090.10">
    <property type="entry name" value="Dehydroquinate synthase-like - alpha domain"/>
    <property type="match status" value="1"/>
</dbReference>
<protein>
    <recommendedName>
        <fullName evidence="7">Alcohol dehydrogenase 2</fullName>
    </recommendedName>
    <alternativeName>
        <fullName evidence="8">Alcohol dehydrogenase II</fullName>
    </alternativeName>
</protein>
<proteinExistence type="inferred from homology"/>
<dbReference type="PANTHER" id="PTHR11496:SF102">
    <property type="entry name" value="ALCOHOL DEHYDROGENASE 4"/>
    <property type="match status" value="1"/>
</dbReference>
<dbReference type="Gene3D" id="3.40.50.1970">
    <property type="match status" value="1"/>
</dbReference>
<sequence length="381" mass="39993">MTITANWSYPTAIKFGAGRIKELAEHCKAVGMTRPLLVTDRGLAPMAITQNALDLLEAAGLGRAIFADVDPNPNDINLEAGVKAFHNGGHDGVVAFGGGSGLDLGKAVAFMAGQTRPVWDFEDVGDWWTRASVPGIAPIIAVPTTAGTGSEVGRASVITDSKTHTKKVIFHPKFLPAVTICDPELTVGMPKVITVGTGMDAFAHCLEAYSSPFYHPMSQGIALEGMRLVKDYLPRAFADGQDIEARANMMSAAAMGAVAFQKGLGAIHALSHPVGALYNTHHGMTNAVVMPAVLRFNRPVIEEKIARAAAYLGVSGGFDGFADYVLELRASLGVPDALSGLGVGTDQIDRMAEMAIVDPTAGGNPVELTLDAARALFIETI</sequence>
<evidence type="ECO:0000259" key="10">
    <source>
        <dbReference type="Pfam" id="PF25137"/>
    </source>
</evidence>
<dbReference type="GO" id="GO:0004022">
    <property type="term" value="F:alcohol dehydrogenase (NAD+) activity"/>
    <property type="evidence" value="ECO:0007669"/>
    <property type="project" value="UniProtKB-EC"/>
</dbReference>
<comment type="cofactor">
    <cofactor evidence="1">
        <name>Fe cation</name>
        <dbReference type="ChEBI" id="CHEBI:24875"/>
    </cofactor>
</comment>
<dbReference type="AlphaFoldDB" id="A0A9X1NVN2"/>
<evidence type="ECO:0000256" key="8">
    <source>
        <dbReference type="ARBA" id="ARBA00076680"/>
    </source>
</evidence>
<evidence type="ECO:0000256" key="5">
    <source>
        <dbReference type="ARBA" id="ARBA00049164"/>
    </source>
</evidence>
<accession>A0A9X1NVN2</accession>
<dbReference type="GO" id="GO:0046872">
    <property type="term" value="F:metal ion binding"/>
    <property type="evidence" value="ECO:0007669"/>
    <property type="project" value="InterPro"/>
</dbReference>
<comment type="catalytic activity">
    <reaction evidence="5">
        <text>a secondary alcohol + NAD(+) = a ketone + NADH + H(+)</text>
        <dbReference type="Rhea" id="RHEA:10740"/>
        <dbReference type="ChEBI" id="CHEBI:15378"/>
        <dbReference type="ChEBI" id="CHEBI:17087"/>
        <dbReference type="ChEBI" id="CHEBI:35681"/>
        <dbReference type="ChEBI" id="CHEBI:57540"/>
        <dbReference type="ChEBI" id="CHEBI:57945"/>
        <dbReference type="EC" id="1.1.1.1"/>
    </reaction>
</comment>
<feature type="domain" description="Alcohol dehydrogenase iron-type/glycerol dehydrogenase GldA" evidence="9">
    <location>
        <begin position="10"/>
        <end position="183"/>
    </location>
</feature>
<organism evidence="11 12">
    <name type="scientific">Rhizobium quercicola</name>
    <dbReference type="NCBI Taxonomy" id="2901226"/>
    <lineage>
        <taxon>Bacteria</taxon>
        <taxon>Pseudomonadati</taxon>
        <taxon>Pseudomonadota</taxon>
        <taxon>Alphaproteobacteria</taxon>
        <taxon>Hyphomicrobiales</taxon>
        <taxon>Rhizobiaceae</taxon>
        <taxon>Rhizobium/Agrobacterium group</taxon>
        <taxon>Rhizobium</taxon>
    </lineage>
</organism>
<dbReference type="RefSeq" id="WP_231815882.1">
    <property type="nucleotide sequence ID" value="NZ_JAJOZR010000011.1"/>
</dbReference>
<comment type="catalytic activity">
    <reaction evidence="6">
        <text>a primary alcohol + NAD(+) = an aldehyde + NADH + H(+)</text>
        <dbReference type="Rhea" id="RHEA:10736"/>
        <dbReference type="ChEBI" id="CHEBI:15378"/>
        <dbReference type="ChEBI" id="CHEBI:15734"/>
        <dbReference type="ChEBI" id="CHEBI:17478"/>
        <dbReference type="ChEBI" id="CHEBI:57540"/>
        <dbReference type="ChEBI" id="CHEBI:57945"/>
        <dbReference type="EC" id="1.1.1.1"/>
    </reaction>
</comment>
<reference evidence="11" key="1">
    <citation type="submission" date="2021-12" db="EMBL/GenBank/DDBJ databases">
        <authorList>
            <person name="Li Y."/>
        </authorList>
    </citation>
    <scope>NUCLEOTIDE SEQUENCE</scope>
    <source>
        <strain evidence="11">DKSPLA3</strain>
    </source>
</reference>
<dbReference type="InterPro" id="IPR001670">
    <property type="entry name" value="ADH_Fe/GldA"/>
</dbReference>
<name>A0A9X1NVN2_9HYPH</name>
<evidence type="ECO:0000259" key="9">
    <source>
        <dbReference type="Pfam" id="PF00465"/>
    </source>
</evidence>
<evidence type="ECO:0000256" key="4">
    <source>
        <dbReference type="ARBA" id="ARBA00023027"/>
    </source>
</evidence>
<dbReference type="CDD" id="cd14861">
    <property type="entry name" value="Fe-ADH-like"/>
    <property type="match status" value="1"/>
</dbReference>
<dbReference type="PROSITE" id="PS00913">
    <property type="entry name" value="ADH_IRON_1"/>
    <property type="match status" value="1"/>
</dbReference>
<dbReference type="InterPro" id="IPR018211">
    <property type="entry name" value="ADH_Fe_CS"/>
</dbReference>
<dbReference type="EMBL" id="JAJOZR010000011">
    <property type="protein sequence ID" value="MCD7110729.1"/>
    <property type="molecule type" value="Genomic_DNA"/>
</dbReference>
<dbReference type="Proteomes" id="UP001139089">
    <property type="component" value="Unassembled WGS sequence"/>
</dbReference>
<comment type="similarity">
    <text evidence="2">Belongs to the iron-containing alcohol dehydrogenase family.</text>
</comment>
<comment type="caution">
    <text evidence="11">The sequence shown here is derived from an EMBL/GenBank/DDBJ whole genome shotgun (WGS) entry which is preliminary data.</text>
</comment>
<evidence type="ECO:0000313" key="12">
    <source>
        <dbReference type="Proteomes" id="UP001139089"/>
    </source>
</evidence>
<evidence type="ECO:0000256" key="2">
    <source>
        <dbReference type="ARBA" id="ARBA00007358"/>
    </source>
</evidence>
<keyword evidence="12" id="KW-1185">Reference proteome</keyword>
<dbReference type="FunFam" id="3.40.50.1970:FF:000003">
    <property type="entry name" value="Alcohol dehydrogenase, iron-containing"/>
    <property type="match status" value="1"/>
</dbReference>
<dbReference type="PROSITE" id="PS00060">
    <property type="entry name" value="ADH_IRON_2"/>
    <property type="match status" value="1"/>
</dbReference>
<dbReference type="InterPro" id="IPR056798">
    <property type="entry name" value="ADH_Fe_C"/>
</dbReference>
<evidence type="ECO:0000256" key="6">
    <source>
        <dbReference type="ARBA" id="ARBA00049243"/>
    </source>
</evidence>
<dbReference type="FunFam" id="1.20.1090.10:FF:000001">
    <property type="entry name" value="Aldehyde-alcohol dehydrogenase"/>
    <property type="match status" value="1"/>
</dbReference>
<dbReference type="Pfam" id="PF25137">
    <property type="entry name" value="ADH_Fe_C"/>
    <property type="match status" value="1"/>
</dbReference>
<keyword evidence="4" id="KW-0520">NAD</keyword>
<feature type="domain" description="Fe-containing alcohol dehydrogenase-like C-terminal" evidence="10">
    <location>
        <begin position="194"/>
        <end position="377"/>
    </location>
</feature>
<evidence type="ECO:0000313" key="11">
    <source>
        <dbReference type="EMBL" id="MCD7110729.1"/>
    </source>
</evidence>
<dbReference type="PANTHER" id="PTHR11496">
    <property type="entry name" value="ALCOHOL DEHYDROGENASE"/>
    <property type="match status" value="1"/>
</dbReference>
<keyword evidence="3" id="KW-0560">Oxidoreductase</keyword>
<gene>
    <name evidence="11" type="ORF">LRX75_16975</name>
</gene>
<evidence type="ECO:0000256" key="1">
    <source>
        <dbReference type="ARBA" id="ARBA00001962"/>
    </source>
</evidence>
<evidence type="ECO:0000256" key="3">
    <source>
        <dbReference type="ARBA" id="ARBA00023002"/>
    </source>
</evidence>
<dbReference type="SUPFAM" id="SSF56796">
    <property type="entry name" value="Dehydroquinate synthase-like"/>
    <property type="match status" value="1"/>
</dbReference>
<evidence type="ECO:0000256" key="7">
    <source>
        <dbReference type="ARBA" id="ARBA00074848"/>
    </source>
</evidence>
<dbReference type="InterPro" id="IPR039697">
    <property type="entry name" value="Alcohol_dehydrogenase_Fe"/>
</dbReference>